<evidence type="ECO:0000313" key="1">
    <source>
        <dbReference type="EMBL" id="RXG24301.1"/>
    </source>
</evidence>
<evidence type="ECO:0000313" key="2">
    <source>
        <dbReference type="Proteomes" id="UP000289238"/>
    </source>
</evidence>
<dbReference type="EMBL" id="QOVM01000001">
    <property type="protein sequence ID" value="RXG24301.1"/>
    <property type="molecule type" value="Genomic_DNA"/>
</dbReference>
<accession>A0A4Q0PCD4</accession>
<dbReference type="RefSeq" id="WP_128756051.1">
    <property type="nucleotide sequence ID" value="NZ_QOVM01000001.1"/>
</dbReference>
<proteinExistence type="predicted"/>
<sequence>MHQETLQYFDPFYDQISYNYSGSVQLEEILHFLDLAFPKWKTNCGLGTFAPEFVNWLLEHTSESFQDDSFLNFLNLLYLEIADEYSKYEESQAFSFDLECIKHFPEDSETSYDALSGFEYKVELEKFKASRREINAFDFIF</sequence>
<organism evidence="1 2">
    <name type="scientific">Leeuwenhoekiella aequorea</name>
    <dbReference type="NCBI Taxonomy" id="283736"/>
    <lineage>
        <taxon>Bacteria</taxon>
        <taxon>Pseudomonadati</taxon>
        <taxon>Bacteroidota</taxon>
        <taxon>Flavobacteriia</taxon>
        <taxon>Flavobacteriales</taxon>
        <taxon>Flavobacteriaceae</taxon>
        <taxon>Leeuwenhoekiella</taxon>
    </lineage>
</organism>
<reference evidence="1 2" key="1">
    <citation type="submission" date="2018-07" db="EMBL/GenBank/DDBJ databases">
        <title>Leeuwenhoekiella genomics.</title>
        <authorList>
            <person name="Tahon G."/>
            <person name="Willems A."/>
        </authorList>
    </citation>
    <scope>NUCLEOTIDE SEQUENCE [LARGE SCALE GENOMIC DNA]</scope>
    <source>
        <strain evidence="1 2">LMG 22550</strain>
    </source>
</reference>
<comment type="caution">
    <text evidence="1">The sequence shown here is derived from an EMBL/GenBank/DDBJ whole genome shotgun (WGS) entry which is preliminary data.</text>
</comment>
<dbReference type="AlphaFoldDB" id="A0A4Q0PCD4"/>
<gene>
    <name evidence="1" type="ORF">DSM00_87</name>
</gene>
<name>A0A4Q0PCD4_9FLAO</name>
<keyword evidence="2" id="KW-1185">Reference proteome</keyword>
<dbReference type="Proteomes" id="UP000289238">
    <property type="component" value="Unassembled WGS sequence"/>
</dbReference>
<protein>
    <submittedName>
        <fullName evidence="1">Uncharacterized protein</fullName>
    </submittedName>
</protein>
<dbReference type="OrthoDB" id="1376059at2"/>